<evidence type="ECO:0000313" key="4">
    <source>
        <dbReference type="Proteomes" id="UP000188600"/>
    </source>
</evidence>
<reference evidence="4 5" key="1">
    <citation type="submission" date="2016-12" db="EMBL/GenBank/DDBJ databases">
        <authorList>
            <person name="Gulvik C.A."/>
        </authorList>
    </citation>
    <scope>NUCLEOTIDE SEQUENCE [LARGE SCALE GENOMIC DNA]</scope>
    <source>
        <strain evidence="3 5">12-5202</strain>
        <strain evidence="2 4">12-5291</strain>
    </source>
</reference>
<dbReference type="EMBL" id="MSPT01000024">
    <property type="protein sequence ID" value="ONK25595.1"/>
    <property type="molecule type" value="Genomic_DNA"/>
</dbReference>
<dbReference type="EMBL" id="MSPR01000009">
    <property type="protein sequence ID" value="ONK29021.1"/>
    <property type="molecule type" value="Genomic_DNA"/>
</dbReference>
<name>A0AB36JPT6_9STRE</name>
<keyword evidence="5" id="KW-1185">Reference proteome</keyword>
<gene>
    <name evidence="3" type="ORF">BVE84_05370</name>
    <name evidence="2" type="ORF">BVE86_09775</name>
</gene>
<evidence type="ECO:0000256" key="1">
    <source>
        <dbReference type="SAM" id="Phobius"/>
    </source>
</evidence>
<dbReference type="Proteomes" id="UP000188600">
    <property type="component" value="Unassembled WGS sequence"/>
</dbReference>
<protein>
    <submittedName>
        <fullName evidence="2">Uncharacterized protein</fullName>
    </submittedName>
</protein>
<keyword evidence="1" id="KW-0812">Transmembrane</keyword>
<dbReference type="AlphaFoldDB" id="A0AB36JPT6"/>
<evidence type="ECO:0000313" key="2">
    <source>
        <dbReference type="EMBL" id="ONK25595.1"/>
    </source>
</evidence>
<dbReference type="Proteomes" id="UP000188946">
    <property type="component" value="Unassembled WGS sequence"/>
</dbReference>
<keyword evidence="1" id="KW-1133">Transmembrane helix</keyword>
<organism evidence="2 4">
    <name type="scientific">Streptococcus azizii</name>
    <dbReference type="NCBI Taxonomy" id="1579424"/>
    <lineage>
        <taxon>Bacteria</taxon>
        <taxon>Bacillati</taxon>
        <taxon>Bacillota</taxon>
        <taxon>Bacilli</taxon>
        <taxon>Lactobacillales</taxon>
        <taxon>Streptococcaceae</taxon>
        <taxon>Streptococcus</taxon>
    </lineage>
</organism>
<sequence>MWHLKIFYLFFVKSIALGYTLFSPHSVYPPKRDCKRKPPDALTKYLIDVGISEKNKEVVYLLILRL</sequence>
<evidence type="ECO:0000313" key="3">
    <source>
        <dbReference type="EMBL" id="ONK29021.1"/>
    </source>
</evidence>
<evidence type="ECO:0000313" key="5">
    <source>
        <dbReference type="Proteomes" id="UP000188946"/>
    </source>
</evidence>
<comment type="caution">
    <text evidence="2">The sequence shown here is derived from an EMBL/GenBank/DDBJ whole genome shotgun (WGS) entry which is preliminary data.</text>
</comment>
<keyword evidence="1" id="KW-0472">Membrane</keyword>
<feature type="transmembrane region" description="Helical" evidence="1">
    <location>
        <begin position="6"/>
        <end position="28"/>
    </location>
</feature>
<accession>A0AB36JPT6</accession>
<proteinExistence type="predicted"/>